<name>A0AA42RA08_AERCA</name>
<keyword evidence="1" id="KW-1133">Transmembrane helix</keyword>
<sequence length="51" mass="5588">MSSSIVILSIFFLAMELIAFAAGYLYLEGRKLKKQTTQTPNNFDEKSGAGS</sequence>
<keyword evidence="1" id="KW-0472">Membrane</keyword>
<reference evidence="2" key="1">
    <citation type="submission" date="2022-09" db="EMBL/GenBank/DDBJ databases">
        <title>Intensive care unit water sources are persistently colonized with multi-drug resistant bacteria and are the site of extensive horizontal gene transfer of antibiotic resistance genes.</title>
        <authorList>
            <person name="Diorio-Toth L."/>
        </authorList>
    </citation>
    <scope>NUCLEOTIDE SEQUENCE</scope>
    <source>
        <strain evidence="2">GD03710</strain>
    </source>
</reference>
<dbReference type="AlphaFoldDB" id="A0AA42RA08"/>
<accession>A0AA42RA08</accession>
<proteinExistence type="predicted"/>
<evidence type="ECO:0000313" key="2">
    <source>
        <dbReference type="EMBL" id="MDH1504647.1"/>
    </source>
</evidence>
<dbReference type="EMBL" id="JAOCIZ010000017">
    <property type="protein sequence ID" value="MDH1504647.1"/>
    <property type="molecule type" value="Genomic_DNA"/>
</dbReference>
<dbReference type="Proteomes" id="UP001161704">
    <property type="component" value="Unassembled WGS sequence"/>
</dbReference>
<evidence type="ECO:0000256" key="1">
    <source>
        <dbReference type="SAM" id="Phobius"/>
    </source>
</evidence>
<keyword evidence="1" id="KW-0812">Transmembrane</keyword>
<evidence type="ECO:0000313" key="3">
    <source>
        <dbReference type="Proteomes" id="UP001161704"/>
    </source>
</evidence>
<feature type="transmembrane region" description="Helical" evidence="1">
    <location>
        <begin position="6"/>
        <end position="27"/>
    </location>
</feature>
<dbReference type="RefSeq" id="WP_157438655.1">
    <property type="nucleotide sequence ID" value="NZ_CP085468.1"/>
</dbReference>
<gene>
    <name evidence="2" type="ORF">N5I20_06205</name>
</gene>
<dbReference type="GeneID" id="97139656"/>
<protein>
    <submittedName>
        <fullName evidence="2">Uncharacterized protein</fullName>
    </submittedName>
</protein>
<organism evidence="2 3">
    <name type="scientific">Aeromonas caviae</name>
    <name type="common">Aeromonas punctata</name>
    <dbReference type="NCBI Taxonomy" id="648"/>
    <lineage>
        <taxon>Bacteria</taxon>
        <taxon>Pseudomonadati</taxon>
        <taxon>Pseudomonadota</taxon>
        <taxon>Gammaproteobacteria</taxon>
        <taxon>Aeromonadales</taxon>
        <taxon>Aeromonadaceae</taxon>
        <taxon>Aeromonas</taxon>
    </lineage>
</organism>
<comment type="caution">
    <text evidence="2">The sequence shown here is derived from an EMBL/GenBank/DDBJ whole genome shotgun (WGS) entry which is preliminary data.</text>
</comment>